<name>A0A850H641_9SPHN</name>
<evidence type="ECO:0000313" key="1">
    <source>
        <dbReference type="EMBL" id="NVD45632.1"/>
    </source>
</evidence>
<evidence type="ECO:0000313" key="2">
    <source>
        <dbReference type="Proteomes" id="UP000561438"/>
    </source>
</evidence>
<dbReference type="InterPro" id="IPR027417">
    <property type="entry name" value="P-loop_NTPase"/>
</dbReference>
<dbReference type="PANTHER" id="PTHR13696:SF96">
    <property type="entry name" value="COBQ_COBB_MIND_PARA NUCLEOTIDE BINDING DOMAIN-CONTAINING PROTEIN"/>
    <property type="match status" value="1"/>
</dbReference>
<sequence>MGHDTGSGDTPRNSVSFAARYGTGGMAESAARIVEDIHSRPLPAAHVITFANEKGGVGKSTLAFNCAVALANAGAEVLAIDLDNRQRTLSTALENRQATATCLNVPIACPRYSVVEKQSGAALSQEIVRLGNTARFVIIDAPGQDGVAARRAVALADTLVTPVNASFVDLQQLARFNPVTLDLTTAGPFANLVHHLQQEKVARGMAPSDWVLLKNRVRASEHRQQKRVDDALVKLNDTFGSRTASGLTERVAYRDLFVFGLIHADLKNIPQLKGKASNTPRDIDRLLAELRLPPMGLCAVSTATAQARVLARTRERYLQSLEAHLAGKRRA</sequence>
<proteinExistence type="predicted"/>
<dbReference type="EMBL" id="JABWGV010000004">
    <property type="protein sequence ID" value="NVD45632.1"/>
    <property type="molecule type" value="Genomic_DNA"/>
</dbReference>
<dbReference type="CDD" id="cd02042">
    <property type="entry name" value="ParAB_family"/>
    <property type="match status" value="1"/>
</dbReference>
<comment type="caution">
    <text evidence="1">The sequence shown here is derived from an EMBL/GenBank/DDBJ whole genome shotgun (WGS) entry which is preliminary data.</text>
</comment>
<accession>A0A850H641</accession>
<dbReference type="Proteomes" id="UP000561438">
    <property type="component" value="Unassembled WGS sequence"/>
</dbReference>
<gene>
    <name evidence="1" type="ORF">HUV48_11495</name>
</gene>
<protein>
    <submittedName>
        <fullName evidence="1">AAA family ATPase</fullName>
    </submittedName>
</protein>
<dbReference type="Gene3D" id="3.40.50.300">
    <property type="entry name" value="P-loop containing nucleotide triphosphate hydrolases"/>
    <property type="match status" value="1"/>
</dbReference>
<dbReference type="InterPro" id="IPR050678">
    <property type="entry name" value="DNA_Partitioning_ATPase"/>
</dbReference>
<dbReference type="RefSeq" id="WP_176267939.1">
    <property type="nucleotide sequence ID" value="NZ_JABWGV010000004.1"/>
</dbReference>
<dbReference type="PANTHER" id="PTHR13696">
    <property type="entry name" value="P-LOOP CONTAINING NUCLEOSIDE TRIPHOSPHATE HYDROLASE"/>
    <property type="match status" value="1"/>
</dbReference>
<dbReference type="Pfam" id="PF09140">
    <property type="entry name" value="MipZ"/>
    <property type="match status" value="1"/>
</dbReference>
<reference evidence="1 2" key="1">
    <citation type="submission" date="2020-06" db="EMBL/GenBank/DDBJ databases">
        <title>Altererythrobacter sp. HHU K3-1.</title>
        <authorList>
            <person name="Zhang D."/>
            <person name="Xue H."/>
        </authorList>
    </citation>
    <scope>NUCLEOTIDE SEQUENCE [LARGE SCALE GENOMIC DNA]</scope>
    <source>
        <strain evidence="1 2">HHU K3-1</strain>
    </source>
</reference>
<dbReference type="InterPro" id="IPR015223">
    <property type="entry name" value="MipZ"/>
</dbReference>
<keyword evidence="2" id="KW-1185">Reference proteome</keyword>
<dbReference type="SUPFAM" id="SSF52540">
    <property type="entry name" value="P-loop containing nucleoside triphosphate hydrolases"/>
    <property type="match status" value="1"/>
</dbReference>
<dbReference type="AlphaFoldDB" id="A0A850H641"/>
<organism evidence="1 2">
    <name type="scientific">Qipengyuania atrilutea</name>
    <dbReference type="NCBI Taxonomy" id="2744473"/>
    <lineage>
        <taxon>Bacteria</taxon>
        <taxon>Pseudomonadati</taxon>
        <taxon>Pseudomonadota</taxon>
        <taxon>Alphaproteobacteria</taxon>
        <taxon>Sphingomonadales</taxon>
        <taxon>Erythrobacteraceae</taxon>
        <taxon>Qipengyuania</taxon>
    </lineage>
</organism>